<dbReference type="AlphaFoldDB" id="A0A7G5FE10"/>
<dbReference type="PANTHER" id="PTHR37292">
    <property type="entry name" value="VNG6097C"/>
    <property type="match status" value="1"/>
</dbReference>
<dbReference type="Proteomes" id="UP000515570">
    <property type="component" value="Chromosome"/>
</dbReference>
<dbReference type="Pfam" id="PF03235">
    <property type="entry name" value="GmrSD_N"/>
    <property type="match status" value="1"/>
</dbReference>
<keyword evidence="3" id="KW-1185">Reference proteome</keyword>
<dbReference type="PANTHER" id="PTHR37292:SF2">
    <property type="entry name" value="DUF262 DOMAIN-CONTAINING PROTEIN"/>
    <property type="match status" value="1"/>
</dbReference>
<dbReference type="EMBL" id="CP059833">
    <property type="protein sequence ID" value="QMV84851.1"/>
    <property type="molecule type" value="Genomic_DNA"/>
</dbReference>
<proteinExistence type="predicted"/>
<accession>A0A7G5FE10</accession>
<evidence type="ECO:0000313" key="2">
    <source>
        <dbReference type="EMBL" id="QMV84851.1"/>
    </source>
</evidence>
<name>A0A7G5FE10_9CORY</name>
<organism evidence="2 3">
    <name type="scientific">Corynebacterium hindlerae</name>
    <dbReference type="NCBI Taxonomy" id="699041"/>
    <lineage>
        <taxon>Bacteria</taxon>
        <taxon>Bacillati</taxon>
        <taxon>Actinomycetota</taxon>
        <taxon>Actinomycetes</taxon>
        <taxon>Mycobacteriales</taxon>
        <taxon>Corynebacteriaceae</taxon>
        <taxon>Corynebacterium</taxon>
    </lineage>
</organism>
<evidence type="ECO:0000313" key="3">
    <source>
        <dbReference type="Proteomes" id="UP000515570"/>
    </source>
</evidence>
<evidence type="ECO:0000259" key="1">
    <source>
        <dbReference type="Pfam" id="PF03235"/>
    </source>
</evidence>
<dbReference type="InterPro" id="IPR004919">
    <property type="entry name" value="GmrSD_N"/>
</dbReference>
<feature type="domain" description="GmrSD restriction endonucleases N-terminal" evidence="1">
    <location>
        <begin position="16"/>
        <end position="215"/>
    </location>
</feature>
<reference evidence="2 3" key="1">
    <citation type="submission" date="2020-07" db="EMBL/GenBank/DDBJ databases">
        <title>non toxigenic Corynebacterium sp. nov from a clinical source.</title>
        <authorList>
            <person name="Bernier A.-M."/>
            <person name="Bernard K."/>
        </authorList>
    </citation>
    <scope>NUCLEOTIDE SEQUENCE [LARGE SCALE GENOMIC DNA]</scope>
    <source>
        <strain evidence="3">NML 93-0612</strain>
    </source>
</reference>
<sequence length="594" mass="67549">MSMYSVNQNPVSTLLSWIESDKIAIPEMQRPFVWNSTKVRDLMDSLYRGYPVGYLITWESQDAPKKGGGQAGSQQILIDGQQRTTALRAAIAGEPVMGKNFKKKRIIISFNPQTEEFETATPVLRKQPEWIYDIHEVVSKANSFMLTSEYLQKNPDVDMKQVAEAIQKLIDIPKAPIGIINLSSELDVETVTEIFVRINSKGVPLSSADFVMSKISAYGEQGRNLRKLIDYFAHLAVSPHDYDELLNDDEFAHTPFWQAISWLKSDAEDLYDPSYVDLIRVASMLAFRRGRISFVVRELSGLNPETRAFEPERIQPAYDKFEKALLRTVNEYEFKKFLVILKSTGFIRPNMISSVNAVNFAYALFLIMREQKRPDPEISSLVRRWFVMIALTGRSSGSFETAFERDLRGVDSIGAAATLKEIEDAELGESFWEVGLPQRLASSSIGNPQFRTFLASQVKSKARAFLSKHAEVSAMIETQGDIHHMVPKEYLRKNGVNDKREYNQVGNFAYAETATNIKIGKREPAEYLGEILAQTESGVPTLGEITSREDLERNFDENAVPWSLLETTVDNYDDFLRERRILMAAKLREYYQSL</sequence>
<dbReference type="RefSeq" id="WP_182385658.1">
    <property type="nucleotide sequence ID" value="NZ_CP059833.1"/>
</dbReference>
<protein>
    <submittedName>
        <fullName evidence="2">DUF262 domain-containing protein</fullName>
    </submittedName>
</protein>
<gene>
    <name evidence="2" type="ORF">HW450_10990</name>
</gene>